<sequence>MTDRILSTSKQVYSSCGKSSVTLSMIIALCSTATALCGDTPKMIEDFETIAVSPSVWVVNIPNENASVRLTTDELKGGRNSLELHYHFLSTGSFQYLGIPTKVDIHSPIHALSFWMKGDASSCSYGIQISDASGETHQYSPNSGQGGRIDFAGWKQIAFDIDAGHETWGGDQNGKIDYPIKAITFTIGQPRDEEMLLSVDSKLFFDSLVVDTNPIENESAIQQIAVTSPNYCDDIDGNTEISVEAVGFKNLAAKCWKPVSGLGVDATVAELNLDTNGKGSFMFPGDEFPHGPITIRISGDTGSFQDNCYLQLYNRGGVNWNEGLPKTPPPAAAGMSLVFSDDFEGPVSISSTDTTATYYDHKPPHGWQDFSTLPFTSFHHENNPFLQRDSYLRIRASELQRSSGLISSMKNDASGITARIPCYFECRFIGPNGIGTWPAFWLMTDYMTDHVKGLKNVASDELDIIEAYGGEGPGHPNAFDRYMICPHCWEQGDAGKAIEKRAYDAIKNPIRMHQFGIPSTWFESPHTYGCKVTETDTRYYCDNIEVGRHETLPLSKELPFFFMINLATGGGWPVDLSRTAGIADMYVDYVRVYSGADVSTKKR</sequence>
<dbReference type="SUPFAM" id="SSF49899">
    <property type="entry name" value="Concanavalin A-like lectins/glucanases"/>
    <property type="match status" value="1"/>
</dbReference>
<dbReference type="PROSITE" id="PS51762">
    <property type="entry name" value="GH16_2"/>
    <property type="match status" value="1"/>
</dbReference>
<comment type="caution">
    <text evidence="3">The sequence shown here is derived from an EMBL/GenBank/DDBJ whole genome shotgun (WGS) entry which is preliminary data.</text>
</comment>
<comment type="similarity">
    <text evidence="1">Belongs to the glycosyl hydrolase 16 family.</text>
</comment>
<dbReference type="InterPro" id="IPR000757">
    <property type="entry name" value="Beta-glucanase-like"/>
</dbReference>
<organism evidence="3 4">
    <name type="scientific">Aporhodopirellula rubra</name>
    <dbReference type="NCBI Taxonomy" id="980271"/>
    <lineage>
        <taxon>Bacteria</taxon>
        <taxon>Pseudomonadati</taxon>
        <taxon>Planctomycetota</taxon>
        <taxon>Planctomycetia</taxon>
        <taxon>Pirellulales</taxon>
        <taxon>Pirellulaceae</taxon>
        <taxon>Aporhodopirellula</taxon>
    </lineage>
</organism>
<dbReference type="InterPro" id="IPR050546">
    <property type="entry name" value="Glycosyl_Hydrlase_16"/>
</dbReference>
<feature type="domain" description="GH16" evidence="2">
    <location>
        <begin position="322"/>
        <end position="598"/>
    </location>
</feature>
<dbReference type="Proteomes" id="UP000536179">
    <property type="component" value="Unassembled WGS sequence"/>
</dbReference>
<evidence type="ECO:0000313" key="3">
    <source>
        <dbReference type="EMBL" id="MBB3206541.1"/>
    </source>
</evidence>
<protein>
    <recommendedName>
        <fullName evidence="2">GH16 domain-containing protein</fullName>
    </recommendedName>
</protein>
<dbReference type="GO" id="GO:0005975">
    <property type="term" value="P:carbohydrate metabolic process"/>
    <property type="evidence" value="ECO:0007669"/>
    <property type="project" value="InterPro"/>
</dbReference>
<dbReference type="Gene3D" id="2.60.120.200">
    <property type="match status" value="1"/>
</dbReference>
<reference evidence="3 4" key="1">
    <citation type="submission" date="2020-08" db="EMBL/GenBank/DDBJ databases">
        <title>Genomic Encyclopedia of Type Strains, Phase III (KMG-III): the genomes of soil and plant-associated and newly described type strains.</title>
        <authorList>
            <person name="Whitman W."/>
        </authorList>
    </citation>
    <scope>NUCLEOTIDE SEQUENCE [LARGE SCALE GENOMIC DNA]</scope>
    <source>
        <strain evidence="3 4">CECT 8075</strain>
    </source>
</reference>
<dbReference type="PANTHER" id="PTHR10963">
    <property type="entry name" value="GLYCOSYL HYDROLASE-RELATED"/>
    <property type="match status" value="1"/>
</dbReference>
<accession>A0A7W5H652</accession>
<dbReference type="RefSeq" id="WP_184304994.1">
    <property type="nucleotide sequence ID" value="NZ_JACHXU010000006.1"/>
</dbReference>
<evidence type="ECO:0000313" key="4">
    <source>
        <dbReference type="Proteomes" id="UP000536179"/>
    </source>
</evidence>
<gene>
    <name evidence="3" type="ORF">FHS27_002350</name>
</gene>
<evidence type="ECO:0000259" key="2">
    <source>
        <dbReference type="PROSITE" id="PS51762"/>
    </source>
</evidence>
<name>A0A7W5H652_9BACT</name>
<dbReference type="Gene3D" id="2.60.120.430">
    <property type="entry name" value="Galactose-binding lectin"/>
    <property type="match status" value="1"/>
</dbReference>
<dbReference type="InterPro" id="IPR013320">
    <property type="entry name" value="ConA-like_dom_sf"/>
</dbReference>
<evidence type="ECO:0000256" key="1">
    <source>
        <dbReference type="ARBA" id="ARBA00006865"/>
    </source>
</evidence>
<proteinExistence type="inferred from homology"/>
<dbReference type="EMBL" id="JACHXU010000006">
    <property type="protein sequence ID" value="MBB3206541.1"/>
    <property type="molecule type" value="Genomic_DNA"/>
</dbReference>
<dbReference type="GO" id="GO:0004553">
    <property type="term" value="F:hydrolase activity, hydrolyzing O-glycosyl compounds"/>
    <property type="evidence" value="ECO:0007669"/>
    <property type="project" value="InterPro"/>
</dbReference>
<dbReference type="PANTHER" id="PTHR10963:SF55">
    <property type="entry name" value="GLYCOSIDE HYDROLASE FAMILY 16 PROTEIN"/>
    <property type="match status" value="1"/>
</dbReference>
<dbReference type="AlphaFoldDB" id="A0A7W5H652"/>
<keyword evidence="4" id="KW-1185">Reference proteome</keyword>